<protein>
    <submittedName>
        <fullName evidence="1">Asparagine synthetase B</fullName>
    </submittedName>
</protein>
<dbReference type="Proteomes" id="UP000885771">
    <property type="component" value="Unassembled WGS sequence"/>
</dbReference>
<evidence type="ECO:0000313" key="1">
    <source>
        <dbReference type="EMBL" id="HHM02804.1"/>
    </source>
</evidence>
<proteinExistence type="predicted"/>
<organism evidence="1">
    <name type="scientific">Caldithrix abyssi</name>
    <dbReference type="NCBI Taxonomy" id="187145"/>
    <lineage>
        <taxon>Bacteria</taxon>
        <taxon>Pseudomonadati</taxon>
        <taxon>Calditrichota</taxon>
        <taxon>Calditrichia</taxon>
        <taxon>Calditrichales</taxon>
        <taxon>Calditrichaceae</taxon>
        <taxon>Caldithrix</taxon>
    </lineage>
</organism>
<accession>A0A7V5RQP9</accession>
<name>A0A7V5RQP9_CALAY</name>
<sequence length="317" mass="36111">VLLEKAPRIAVYSPPGYQPWDDAVTLAMSYAEIEYDVVYDREVLEGKLNDYDWLHLHHEDFTGQYGKFWSSFRNESWYIRRQKESEKLAADLGFSKVSREKLAVAQTIRSYVTKGGFLFAMCSATDALDIALSAHNTDICAEVFDGDPVDPGYAQKLDFSQTFAFTNFKLIPDPVIYEYSDIDVPPSNQPRLRDPESDYFSLFEFSAKYDPVPTMLTQNHVSLVKGFMGQTTMFRESRIKSAVTIMGKIEGTDEVKYIHGMLGKGTFTFYGGHDPEDYTHRVGDPPTDLDLHRNSPGYRLILNNVLFPAARKKKLKT</sequence>
<reference evidence="1" key="1">
    <citation type="journal article" date="2020" name="mSystems">
        <title>Genome- and Community-Level Interaction Insights into Carbon Utilization and Element Cycling Functions of Hydrothermarchaeota in Hydrothermal Sediment.</title>
        <authorList>
            <person name="Zhou Z."/>
            <person name="Liu Y."/>
            <person name="Xu W."/>
            <person name="Pan J."/>
            <person name="Luo Z.H."/>
            <person name="Li M."/>
        </authorList>
    </citation>
    <scope>NUCLEOTIDE SEQUENCE [LARGE SCALE GENOMIC DNA]</scope>
    <source>
        <strain evidence="1">HyVt-460</strain>
    </source>
</reference>
<comment type="caution">
    <text evidence="1">The sequence shown here is derived from an EMBL/GenBank/DDBJ whole genome shotgun (WGS) entry which is preliminary data.</text>
</comment>
<dbReference type="EMBL" id="DRLI01000280">
    <property type="protein sequence ID" value="HHM02804.1"/>
    <property type="molecule type" value="Genomic_DNA"/>
</dbReference>
<gene>
    <name evidence="1" type="ORF">ENJ15_07295</name>
</gene>
<feature type="non-terminal residue" evidence="1">
    <location>
        <position position="1"/>
    </location>
</feature>
<dbReference type="AlphaFoldDB" id="A0A7V5RQP9"/>